<proteinExistence type="predicted"/>
<dbReference type="Pfam" id="PF22673">
    <property type="entry name" value="MCP-like_PDC_1"/>
    <property type="match status" value="1"/>
</dbReference>
<dbReference type="InterPro" id="IPR051173">
    <property type="entry name" value="Ca_channel_alpha-2/delta"/>
</dbReference>
<dbReference type="GO" id="GO:0005245">
    <property type="term" value="F:voltage-gated calcium channel activity"/>
    <property type="evidence" value="ECO:0007669"/>
    <property type="project" value="TreeGrafter"/>
</dbReference>
<evidence type="ECO:0008006" key="4">
    <source>
        <dbReference type="Google" id="ProtNLM"/>
    </source>
</evidence>
<dbReference type="Gene3D" id="3.30.450.20">
    <property type="entry name" value="PAS domain"/>
    <property type="match status" value="2"/>
</dbReference>
<protein>
    <recommendedName>
        <fullName evidence="4">VWFA domain-containing protein</fullName>
    </recommendedName>
</protein>
<dbReference type="AlphaFoldDB" id="A0AAU9W6X5"/>
<sequence>QVKDATRGVEWAAVPGAECMLLSNAGIFLRTAKSLTNSYGVAIIEDVQPGYYQIRTSRIGYYTLNEDLTIASHIEKHAMINQDMVFFDGQRCQQGSQTIDLDVDATDMYGPETITMRGLQSETFAYYVHIYSVGVCWDKISANVKIYQASTGGLLYNIQQPECSEDRFGYDSTNCSRYWHNKLMTKAPVLSGKNNADPNCTCLVKNDISSVDVISSAEKISVTAENLMVDMLCVNEMKNIYDNSMKKNIRLNPSDLVDKLAMFISGQIEMKRRLGNKLKNVIEKEYEEYKSAKRPRITNLKEIAPKQCCRYDGNTKYSTKFQRWVDHNSSCWSWPSEIKEMPDELVSAYDWTIPLEKEMMENVHSKSQKNFNPRGQHKWQYFADDATGFFRKFPAALVSSSKCGTRDERLQPWYIAAILRPKNVVILFDISYSMKEENKIIFARTAITPMLKGLLPTDFVNLIFLAGSTDVSTEDISALLSESNTTISVYTYSLLGGTSNNISAMDEHSVNRLKQMARTTNGKYELSSPQFAERLGMYVTLGVPCYSKDESFGPGELSYTFVIETENGRALVHPQLPEPEEIQEEPVVIIISDLETSPGFSEILASMMRRETGSKTLRSERVLSRGDPNFNGYRGVTANFTYSWKPVNNTNFAVCIVVASSELDTKEIVSHKPYSQPDLYHRYDLVKYLDVGSIIEDKPIAFLSNTSFPATLSRSNYFLSSSCFNDPYMFENMPETLEFVKHLSDYVDGVVDTSPIPSLKKGVLVDIRLTREIEKCWNRNPMHVLGSSAAWRYIATNSGAMRQYPGRQTYNNRYDPTTRPWYYAAKSYPGKVTFSVPYLDNGGAGVVVTTSQTISSDSMVRAVMGIDFKMIKIHQIVTDSGPICKKNSASCMLIDPNGYVVYSKQFMSSPRAAKERVHLAFKHPELLLDIKKKGIISTSLACNDLELGQTYTNYKITDTLPAGIVRGNLTCGYYIMVAVPNTNVYLVVLDGGDCPDPAIKCTSCSKKSCADGITKDISLSAPICVPCLCNVPYSPCALHYYKSPNAAVACPSIRRSLGTTKSACKKPDTDSVFVRVPTRDPSLRSTQSPHPKNPSGSGNKLNFLSVYLRLMSFLWPFFLR</sequence>
<dbReference type="EMBL" id="CALNXJ010000009">
    <property type="protein sequence ID" value="CAH3103937.1"/>
    <property type="molecule type" value="Genomic_DNA"/>
</dbReference>
<organism evidence="2 3">
    <name type="scientific">Pocillopora meandrina</name>
    <dbReference type="NCBI Taxonomy" id="46732"/>
    <lineage>
        <taxon>Eukaryota</taxon>
        <taxon>Metazoa</taxon>
        <taxon>Cnidaria</taxon>
        <taxon>Anthozoa</taxon>
        <taxon>Hexacorallia</taxon>
        <taxon>Scleractinia</taxon>
        <taxon>Astrocoeniina</taxon>
        <taxon>Pocilloporidae</taxon>
        <taxon>Pocillopora</taxon>
    </lineage>
</organism>
<evidence type="ECO:0000256" key="1">
    <source>
        <dbReference type="SAM" id="MobiDB-lite"/>
    </source>
</evidence>
<dbReference type="GO" id="GO:0005891">
    <property type="term" value="C:voltage-gated calcium channel complex"/>
    <property type="evidence" value="ECO:0007669"/>
    <property type="project" value="TreeGrafter"/>
</dbReference>
<evidence type="ECO:0000313" key="3">
    <source>
        <dbReference type="Proteomes" id="UP001159428"/>
    </source>
</evidence>
<feature type="non-terminal residue" evidence="2">
    <location>
        <position position="1"/>
    </location>
</feature>
<dbReference type="InterPro" id="IPR029151">
    <property type="entry name" value="Sensor-like_sf"/>
</dbReference>
<keyword evidence="3" id="KW-1185">Reference proteome</keyword>
<dbReference type="SUPFAM" id="SSF103190">
    <property type="entry name" value="Sensory domain-like"/>
    <property type="match status" value="1"/>
</dbReference>
<feature type="compositionally biased region" description="Polar residues" evidence="1">
    <location>
        <begin position="1083"/>
        <end position="1097"/>
    </location>
</feature>
<comment type="caution">
    <text evidence="2">The sequence shown here is derived from an EMBL/GenBank/DDBJ whole genome shotgun (WGS) entry which is preliminary data.</text>
</comment>
<dbReference type="PANTHER" id="PTHR10166">
    <property type="entry name" value="VOLTAGE-DEPENDENT CALCIUM CHANNEL SUBUNIT ALPHA-2/DELTA-RELATED"/>
    <property type="match status" value="1"/>
</dbReference>
<gene>
    <name evidence="2" type="ORF">PMEA_00035351</name>
</gene>
<name>A0AAU9W6X5_9CNID</name>
<feature type="region of interest" description="Disordered" evidence="1">
    <location>
        <begin position="1078"/>
        <end position="1097"/>
    </location>
</feature>
<dbReference type="Proteomes" id="UP001159428">
    <property type="component" value="Unassembled WGS sequence"/>
</dbReference>
<dbReference type="PANTHER" id="PTHR10166:SF66">
    <property type="entry name" value="VWFA AND CACHE DOMAIN-CONTAINING PROTEIN CG16868"/>
    <property type="match status" value="1"/>
</dbReference>
<reference evidence="2 3" key="1">
    <citation type="submission" date="2022-05" db="EMBL/GenBank/DDBJ databases">
        <authorList>
            <consortium name="Genoscope - CEA"/>
            <person name="William W."/>
        </authorList>
    </citation>
    <scope>NUCLEOTIDE SEQUENCE [LARGE SCALE GENOMIC DNA]</scope>
</reference>
<evidence type="ECO:0000313" key="2">
    <source>
        <dbReference type="EMBL" id="CAH3103937.1"/>
    </source>
</evidence>
<accession>A0AAU9W6X5</accession>